<evidence type="ECO:0000313" key="1">
    <source>
        <dbReference type="EMBL" id="QHT16353.1"/>
    </source>
</evidence>
<name>A0A6C0DIG1_9ZZZZ</name>
<dbReference type="EMBL" id="MN739621">
    <property type="protein sequence ID" value="QHT16353.1"/>
    <property type="molecule type" value="Genomic_DNA"/>
</dbReference>
<sequence>MWNIYYNMANRLYIGIGNNNNAYFSNVKCYPSNQLHKSTNFKTLGDTTELPYNAQYNNCNNTLCYTHSKGTFIYKPHSDYGMVGRSSAGYLAQRRRL</sequence>
<proteinExistence type="predicted"/>
<dbReference type="AlphaFoldDB" id="A0A6C0DIG1"/>
<organism evidence="1">
    <name type="scientific">viral metagenome</name>
    <dbReference type="NCBI Taxonomy" id="1070528"/>
    <lineage>
        <taxon>unclassified sequences</taxon>
        <taxon>metagenomes</taxon>
        <taxon>organismal metagenomes</taxon>
    </lineage>
</organism>
<protein>
    <submittedName>
        <fullName evidence="1">Uncharacterized protein</fullName>
    </submittedName>
</protein>
<reference evidence="1" key="1">
    <citation type="journal article" date="2020" name="Nature">
        <title>Giant virus diversity and host interactions through global metagenomics.</title>
        <authorList>
            <person name="Schulz F."/>
            <person name="Roux S."/>
            <person name="Paez-Espino D."/>
            <person name="Jungbluth S."/>
            <person name="Walsh D.A."/>
            <person name="Denef V.J."/>
            <person name="McMahon K.D."/>
            <person name="Konstantinidis K.T."/>
            <person name="Eloe-Fadrosh E.A."/>
            <person name="Kyrpides N.C."/>
            <person name="Woyke T."/>
        </authorList>
    </citation>
    <scope>NUCLEOTIDE SEQUENCE</scope>
    <source>
        <strain evidence="1">GVMAG-M-3300023174-182</strain>
    </source>
</reference>
<accession>A0A6C0DIG1</accession>